<dbReference type="InterPro" id="IPR001412">
    <property type="entry name" value="aa-tRNA-synth_I_CS"/>
</dbReference>
<reference evidence="8" key="1">
    <citation type="submission" date="2018-05" db="EMBL/GenBank/DDBJ databases">
        <authorList>
            <person name="Lanie J.A."/>
            <person name="Ng W.-L."/>
            <person name="Kazmierczak K.M."/>
            <person name="Andrzejewski T.M."/>
            <person name="Davidsen T.M."/>
            <person name="Wayne K.J."/>
            <person name="Tettelin H."/>
            <person name="Glass J.I."/>
            <person name="Rusch D."/>
            <person name="Podicherti R."/>
            <person name="Tsui H.-C.T."/>
            <person name="Winkler M.E."/>
        </authorList>
    </citation>
    <scope>NUCLEOTIDE SEQUENCE</scope>
</reference>
<name>A0A382Q8B2_9ZZZZ</name>
<dbReference type="GO" id="GO:0005524">
    <property type="term" value="F:ATP binding"/>
    <property type="evidence" value="ECO:0007669"/>
    <property type="project" value="UniProtKB-KW"/>
</dbReference>
<keyword evidence="5" id="KW-0648">Protein biosynthesis</keyword>
<dbReference type="PANTHER" id="PTHR42765:SF1">
    <property type="entry name" value="ISOLEUCINE--TRNA LIGASE, MITOCHONDRIAL"/>
    <property type="match status" value="1"/>
</dbReference>
<dbReference type="GO" id="GO:0005829">
    <property type="term" value="C:cytosol"/>
    <property type="evidence" value="ECO:0007669"/>
    <property type="project" value="TreeGrafter"/>
</dbReference>
<dbReference type="FunFam" id="3.40.50.620:FF:000042">
    <property type="entry name" value="Isoleucine--tRNA ligase"/>
    <property type="match status" value="1"/>
</dbReference>
<dbReference type="InterPro" id="IPR002300">
    <property type="entry name" value="aa-tRNA-synth_Ia"/>
</dbReference>
<sequence>MKDYKDTLNLPKTEFAMKANLPNKEPELLKYWEEIDLYAKLKEKGRGRDKFILHDGPPYANGAIHIGHAVNKTLKDIVVKSQSLSGKYAPYIPGWDCHGLPIELNVEKKLGKVGDKVSAKEFREACRIYAKEQIEIQREEFKRLGVLGDWEKPYLTMDSEFEAGIVRSLGKIVSKGYVNRGDKPVHWCVDCGSALAEAEVEYKDKISTSI</sequence>
<organism evidence="8">
    <name type="scientific">marine metagenome</name>
    <dbReference type="NCBI Taxonomy" id="408172"/>
    <lineage>
        <taxon>unclassified sequences</taxon>
        <taxon>metagenomes</taxon>
        <taxon>ecological metagenomes</taxon>
    </lineage>
</organism>
<keyword evidence="1" id="KW-0963">Cytoplasm</keyword>
<keyword evidence="6" id="KW-0030">Aminoacyl-tRNA synthetase</keyword>
<dbReference type="PANTHER" id="PTHR42765">
    <property type="entry name" value="SOLEUCYL-TRNA SYNTHETASE"/>
    <property type="match status" value="1"/>
</dbReference>
<evidence type="ECO:0000256" key="1">
    <source>
        <dbReference type="ARBA" id="ARBA00022490"/>
    </source>
</evidence>
<accession>A0A382Q8B2</accession>
<proteinExistence type="predicted"/>
<dbReference type="GO" id="GO:0004822">
    <property type="term" value="F:isoleucine-tRNA ligase activity"/>
    <property type="evidence" value="ECO:0007669"/>
    <property type="project" value="TreeGrafter"/>
</dbReference>
<dbReference type="Gene3D" id="3.40.50.620">
    <property type="entry name" value="HUPs"/>
    <property type="match status" value="1"/>
</dbReference>
<feature type="domain" description="Aminoacyl-tRNA synthetase class Ia" evidence="7">
    <location>
        <begin position="28"/>
        <end position="205"/>
    </location>
</feature>
<evidence type="ECO:0000313" key="8">
    <source>
        <dbReference type="EMBL" id="SVC81168.1"/>
    </source>
</evidence>
<keyword evidence="3" id="KW-0547">Nucleotide-binding</keyword>
<gene>
    <name evidence="8" type="ORF">METZ01_LOCUS334022</name>
</gene>
<dbReference type="Pfam" id="PF00133">
    <property type="entry name" value="tRNA-synt_1"/>
    <property type="match status" value="1"/>
</dbReference>
<dbReference type="InterPro" id="IPR050081">
    <property type="entry name" value="Ile-tRNA_ligase"/>
</dbReference>
<dbReference type="AlphaFoldDB" id="A0A382Q8B2"/>
<evidence type="ECO:0000256" key="6">
    <source>
        <dbReference type="ARBA" id="ARBA00023146"/>
    </source>
</evidence>
<dbReference type="GO" id="GO:0006428">
    <property type="term" value="P:isoleucyl-tRNA aminoacylation"/>
    <property type="evidence" value="ECO:0007669"/>
    <property type="project" value="TreeGrafter"/>
</dbReference>
<dbReference type="SUPFAM" id="SSF52374">
    <property type="entry name" value="Nucleotidylyl transferase"/>
    <property type="match status" value="1"/>
</dbReference>
<evidence type="ECO:0000259" key="7">
    <source>
        <dbReference type="Pfam" id="PF00133"/>
    </source>
</evidence>
<dbReference type="EMBL" id="UINC01112317">
    <property type="protein sequence ID" value="SVC81168.1"/>
    <property type="molecule type" value="Genomic_DNA"/>
</dbReference>
<keyword evidence="4" id="KW-0067">ATP-binding</keyword>
<evidence type="ECO:0000256" key="2">
    <source>
        <dbReference type="ARBA" id="ARBA00022598"/>
    </source>
</evidence>
<keyword evidence="2" id="KW-0436">Ligase</keyword>
<evidence type="ECO:0000256" key="3">
    <source>
        <dbReference type="ARBA" id="ARBA00022741"/>
    </source>
</evidence>
<dbReference type="PROSITE" id="PS00178">
    <property type="entry name" value="AA_TRNA_LIGASE_I"/>
    <property type="match status" value="1"/>
</dbReference>
<evidence type="ECO:0000256" key="5">
    <source>
        <dbReference type="ARBA" id="ARBA00022917"/>
    </source>
</evidence>
<feature type="non-terminal residue" evidence="8">
    <location>
        <position position="1"/>
    </location>
</feature>
<feature type="non-terminal residue" evidence="8">
    <location>
        <position position="210"/>
    </location>
</feature>
<protein>
    <recommendedName>
        <fullName evidence="7">Aminoacyl-tRNA synthetase class Ia domain-containing protein</fullName>
    </recommendedName>
</protein>
<dbReference type="InterPro" id="IPR014729">
    <property type="entry name" value="Rossmann-like_a/b/a_fold"/>
</dbReference>
<evidence type="ECO:0000256" key="4">
    <source>
        <dbReference type="ARBA" id="ARBA00022840"/>
    </source>
</evidence>